<evidence type="ECO:0000256" key="1">
    <source>
        <dbReference type="SAM" id="Phobius"/>
    </source>
</evidence>
<protein>
    <recommendedName>
        <fullName evidence="4">Glycosyltransferase RgtA/B/C/D-like domain-containing protein</fullName>
    </recommendedName>
</protein>
<keyword evidence="1" id="KW-0812">Transmembrane</keyword>
<keyword evidence="1" id="KW-1133">Transmembrane helix</keyword>
<feature type="transmembrane region" description="Helical" evidence="1">
    <location>
        <begin position="201"/>
        <end position="223"/>
    </location>
</feature>
<dbReference type="Proteomes" id="UP000230731">
    <property type="component" value="Unassembled WGS sequence"/>
</dbReference>
<feature type="transmembrane region" description="Helical" evidence="1">
    <location>
        <begin position="359"/>
        <end position="382"/>
    </location>
</feature>
<evidence type="ECO:0008006" key="4">
    <source>
        <dbReference type="Google" id="ProtNLM"/>
    </source>
</evidence>
<evidence type="ECO:0000313" key="3">
    <source>
        <dbReference type="Proteomes" id="UP000230731"/>
    </source>
</evidence>
<organism evidence="2 3">
    <name type="scientific">Candidatus Andersenbacteria bacterium CG10_big_fil_rev_8_21_14_0_10_54_11</name>
    <dbReference type="NCBI Taxonomy" id="1974485"/>
    <lineage>
        <taxon>Bacteria</taxon>
        <taxon>Candidatus Anderseniibacteriota</taxon>
    </lineage>
</organism>
<feature type="transmembrane region" description="Helical" evidence="1">
    <location>
        <begin position="71"/>
        <end position="97"/>
    </location>
</feature>
<feature type="transmembrane region" description="Helical" evidence="1">
    <location>
        <begin position="322"/>
        <end position="347"/>
    </location>
</feature>
<feature type="transmembrane region" description="Helical" evidence="1">
    <location>
        <begin position="161"/>
        <end position="189"/>
    </location>
</feature>
<evidence type="ECO:0000313" key="2">
    <source>
        <dbReference type="EMBL" id="PIT98004.1"/>
    </source>
</evidence>
<accession>A0A2M6WZ14</accession>
<keyword evidence="1" id="KW-0472">Membrane</keyword>
<dbReference type="EMBL" id="PEZP01000037">
    <property type="protein sequence ID" value="PIT98004.1"/>
    <property type="molecule type" value="Genomic_DNA"/>
</dbReference>
<feature type="transmembrane region" description="Helical" evidence="1">
    <location>
        <begin position="131"/>
        <end position="149"/>
    </location>
</feature>
<feature type="transmembrane region" description="Helical" evidence="1">
    <location>
        <begin position="273"/>
        <end position="293"/>
    </location>
</feature>
<gene>
    <name evidence="2" type="ORF">COT71_02990</name>
</gene>
<dbReference type="AlphaFoldDB" id="A0A2M6WZ14"/>
<reference evidence="3" key="1">
    <citation type="submission" date="2017-09" db="EMBL/GenBank/DDBJ databases">
        <title>Depth-based differentiation of microbial function through sediment-hosted aquifers and enrichment of novel symbionts in the deep terrestrial subsurface.</title>
        <authorList>
            <person name="Probst A.J."/>
            <person name="Ladd B."/>
            <person name="Jarett J.K."/>
            <person name="Geller-Mcgrath D.E."/>
            <person name="Sieber C.M.K."/>
            <person name="Emerson J.B."/>
            <person name="Anantharaman K."/>
            <person name="Thomas B.C."/>
            <person name="Malmstrom R."/>
            <person name="Stieglmeier M."/>
            <person name="Klingl A."/>
            <person name="Woyke T."/>
            <person name="Ryan C.M."/>
            <person name="Banfield J.F."/>
        </authorList>
    </citation>
    <scope>NUCLEOTIDE SEQUENCE [LARGE SCALE GENOMIC DNA]</scope>
</reference>
<feature type="transmembrane region" description="Helical" evidence="1">
    <location>
        <begin position="300"/>
        <end position="316"/>
    </location>
</feature>
<name>A0A2M6WZ14_9BACT</name>
<sequence>MNGRVYWKCTAGLFVLFAGLTVVYLHRVPGLMGDEASEGENVYEILHVKPLTVVGERSYIGPVSDYLRVPFLLLFGYTAASLRAVVLVFSWLTFWLLACVLYRVFSENQALMGLVFVVFSPMYLTQERLGWAISLLPFYAVSIPSVLLLQWRYRWLTAGLLAGLGVATHILFLPTAAGVAAAAMLHFMLQLRGGRLVVRRAAAAFLLAAIGFWAGFGSQFAVLRLLTDDQGKPEAVAAALPDRLAALPELAVYLLSGSSYISRYTGLEMTAVARAVITATIGGLALIGTVVCLRRRGGQLFLAGVLVHAGVLLFMIDRFTLRYFVTFVLAVWLLAGLGTGWILGLVARSRFVPNGRGHAFAAASVAVGLGVWFAVGVLIPFLRTGGSTADFSLANRTDSAAALVDVRPLLACLSEAGPVYTENVHIWNRLQYVSHGRRDIQVLTESDAAAAKWLVHYREPAGERGAEDCTAASAERCPELKHFCVLPVK</sequence>
<proteinExistence type="predicted"/>
<comment type="caution">
    <text evidence="2">The sequence shown here is derived from an EMBL/GenBank/DDBJ whole genome shotgun (WGS) entry which is preliminary data.</text>
</comment>